<evidence type="ECO:0000313" key="2">
    <source>
        <dbReference type="EMBL" id="EEF39236.1"/>
    </source>
</evidence>
<protein>
    <submittedName>
        <fullName evidence="2">Uncharacterized protein</fullName>
    </submittedName>
</protein>
<dbReference type="AlphaFoldDB" id="B9SAY2"/>
<accession>B9SAY2</accession>
<name>B9SAY2_RICCO</name>
<feature type="signal peptide" evidence="1">
    <location>
        <begin position="1"/>
        <end position="24"/>
    </location>
</feature>
<dbReference type="Proteomes" id="UP000008311">
    <property type="component" value="Unassembled WGS sequence"/>
</dbReference>
<feature type="chain" id="PRO_5002891295" evidence="1">
    <location>
        <begin position="25"/>
        <end position="85"/>
    </location>
</feature>
<keyword evidence="1" id="KW-0732">Signal</keyword>
<proteinExistence type="predicted"/>
<dbReference type="EMBL" id="EQ973910">
    <property type="protein sequence ID" value="EEF39236.1"/>
    <property type="molecule type" value="Genomic_DNA"/>
</dbReference>
<evidence type="ECO:0000256" key="1">
    <source>
        <dbReference type="SAM" id="SignalP"/>
    </source>
</evidence>
<dbReference type="InParanoid" id="B9SAY2"/>
<evidence type="ECO:0000313" key="3">
    <source>
        <dbReference type="Proteomes" id="UP000008311"/>
    </source>
</evidence>
<organism evidence="2 3">
    <name type="scientific">Ricinus communis</name>
    <name type="common">Castor bean</name>
    <dbReference type="NCBI Taxonomy" id="3988"/>
    <lineage>
        <taxon>Eukaryota</taxon>
        <taxon>Viridiplantae</taxon>
        <taxon>Streptophyta</taxon>
        <taxon>Embryophyta</taxon>
        <taxon>Tracheophyta</taxon>
        <taxon>Spermatophyta</taxon>
        <taxon>Magnoliopsida</taxon>
        <taxon>eudicotyledons</taxon>
        <taxon>Gunneridae</taxon>
        <taxon>Pentapetalae</taxon>
        <taxon>rosids</taxon>
        <taxon>fabids</taxon>
        <taxon>Malpighiales</taxon>
        <taxon>Euphorbiaceae</taxon>
        <taxon>Acalyphoideae</taxon>
        <taxon>Acalypheae</taxon>
        <taxon>Ricinus</taxon>
    </lineage>
</organism>
<keyword evidence="3" id="KW-1185">Reference proteome</keyword>
<gene>
    <name evidence="2" type="ORF">RCOM_1339250</name>
</gene>
<reference evidence="3" key="1">
    <citation type="journal article" date="2010" name="Nat. Biotechnol.">
        <title>Draft genome sequence of the oilseed species Ricinus communis.</title>
        <authorList>
            <person name="Chan A.P."/>
            <person name="Crabtree J."/>
            <person name="Zhao Q."/>
            <person name="Lorenzi H."/>
            <person name="Orvis J."/>
            <person name="Puiu D."/>
            <person name="Melake-Berhan A."/>
            <person name="Jones K.M."/>
            <person name="Redman J."/>
            <person name="Chen G."/>
            <person name="Cahoon E.B."/>
            <person name="Gedil M."/>
            <person name="Stanke M."/>
            <person name="Haas B.J."/>
            <person name="Wortman J.R."/>
            <person name="Fraser-Liggett C.M."/>
            <person name="Ravel J."/>
            <person name="Rabinowicz P.D."/>
        </authorList>
    </citation>
    <scope>NUCLEOTIDE SEQUENCE [LARGE SCALE GENOMIC DNA]</scope>
    <source>
        <strain evidence="3">cv. Hale</strain>
    </source>
</reference>
<sequence length="85" mass="9705">MAPRTALALLSVWCLSLIRIGAEGRKSSEEEHQELEKHFKIYNKSGVKTILMKPLSYSKDNKKKQTRTLIKLAKNTLVQVKPLLI</sequence>